<evidence type="ECO:0000313" key="2">
    <source>
        <dbReference type="Proteomes" id="UP000789831"/>
    </source>
</evidence>
<dbReference type="EMBL" id="CAJVPL010000758">
    <property type="protein sequence ID" value="CAG8527179.1"/>
    <property type="molecule type" value="Genomic_DNA"/>
</dbReference>
<dbReference type="Proteomes" id="UP000789831">
    <property type="component" value="Unassembled WGS sequence"/>
</dbReference>
<dbReference type="AlphaFoldDB" id="A0A9N9FDA4"/>
<proteinExistence type="predicted"/>
<dbReference type="OrthoDB" id="2441470at2759"/>
<evidence type="ECO:0000313" key="1">
    <source>
        <dbReference type="EMBL" id="CAG8527179.1"/>
    </source>
</evidence>
<organism evidence="1 2">
    <name type="scientific">Ambispora gerdemannii</name>
    <dbReference type="NCBI Taxonomy" id="144530"/>
    <lineage>
        <taxon>Eukaryota</taxon>
        <taxon>Fungi</taxon>
        <taxon>Fungi incertae sedis</taxon>
        <taxon>Mucoromycota</taxon>
        <taxon>Glomeromycotina</taxon>
        <taxon>Glomeromycetes</taxon>
        <taxon>Archaeosporales</taxon>
        <taxon>Ambisporaceae</taxon>
        <taxon>Ambispora</taxon>
    </lineage>
</organism>
<name>A0A9N9FDA4_9GLOM</name>
<accession>A0A9N9FDA4</accession>
<comment type="caution">
    <text evidence="1">The sequence shown here is derived from an EMBL/GenBank/DDBJ whole genome shotgun (WGS) entry which is preliminary data.</text>
</comment>
<reference evidence="1" key="1">
    <citation type="submission" date="2021-06" db="EMBL/GenBank/DDBJ databases">
        <authorList>
            <person name="Kallberg Y."/>
            <person name="Tangrot J."/>
            <person name="Rosling A."/>
        </authorList>
    </citation>
    <scope>NUCLEOTIDE SEQUENCE</scope>
    <source>
        <strain evidence="1">MT106</strain>
    </source>
</reference>
<protein>
    <submittedName>
        <fullName evidence="1">12325_t:CDS:1</fullName>
    </submittedName>
</protein>
<gene>
    <name evidence="1" type="ORF">AGERDE_LOCUS5532</name>
</gene>
<keyword evidence="2" id="KW-1185">Reference proteome</keyword>
<sequence length="76" mass="8418">MVNQMFKGKKRLSVYEIGDLLGSKFGIIDVFYCAGELESLGTTNFHELDIIPSSKISIREAAQLQSVAVDVMVDIH</sequence>